<evidence type="ECO:0000313" key="2">
    <source>
        <dbReference type="Proteomes" id="UP000023541"/>
    </source>
</evidence>
<dbReference type="AlphaFoldDB" id="A0A023BUE0"/>
<dbReference type="OrthoDB" id="1064164at2"/>
<reference evidence="1 2" key="1">
    <citation type="submission" date="2014-04" db="EMBL/GenBank/DDBJ databases">
        <title>Aquimarina sp. 22II-S11-z7 Genome Sequencing.</title>
        <authorList>
            <person name="Lai Q."/>
        </authorList>
    </citation>
    <scope>NUCLEOTIDE SEQUENCE [LARGE SCALE GENOMIC DNA]</scope>
    <source>
        <strain evidence="1 2">22II-S11-z7</strain>
    </source>
</reference>
<dbReference type="Proteomes" id="UP000023541">
    <property type="component" value="Unassembled WGS sequence"/>
</dbReference>
<keyword evidence="2" id="KW-1185">Reference proteome</keyword>
<sequence length="264" mass="31238">MIGHIGTIFIIESLKKGELKTGSELYNDTLEKHYKYYPDIKDKLIFRLFVVENRNEFFDSINYIKYNCKTTKLGILLHLEMHGGKDAGLQLSNEEIIHWKELTDYLTYINLEACNKLYICMATCYGRSIYNAMDLKQTSPFCGYISASKPIKPIEILDDYRIIYENILESHNLIMAFEKLESKNKSSSFFYKDTDAVFKEVMEFTFAQIENNENAKEEYFKGVYDQLKENEINRTEIEIQEVYEIVKKDFENLYYPKFTLKNCH</sequence>
<dbReference type="EMBL" id="AQRA01000005">
    <property type="protein sequence ID" value="EZH73647.1"/>
    <property type="molecule type" value="Genomic_DNA"/>
</dbReference>
<dbReference type="eggNOG" id="ENOG50330S3">
    <property type="taxonomic scope" value="Bacteria"/>
</dbReference>
<dbReference type="STRING" id="1317122.ATO12_17070"/>
<comment type="caution">
    <text evidence="1">The sequence shown here is derived from an EMBL/GenBank/DDBJ whole genome shotgun (WGS) entry which is preliminary data.</text>
</comment>
<proteinExistence type="predicted"/>
<organism evidence="1 2">
    <name type="scientific">Aquimarina atlantica</name>
    <dbReference type="NCBI Taxonomy" id="1317122"/>
    <lineage>
        <taxon>Bacteria</taxon>
        <taxon>Pseudomonadati</taxon>
        <taxon>Bacteroidota</taxon>
        <taxon>Flavobacteriia</taxon>
        <taxon>Flavobacteriales</taxon>
        <taxon>Flavobacteriaceae</taxon>
        <taxon>Aquimarina</taxon>
    </lineage>
</organism>
<accession>A0A023BUE0</accession>
<protein>
    <submittedName>
        <fullName evidence="1">Uncharacterized protein</fullName>
    </submittedName>
</protein>
<gene>
    <name evidence="1" type="ORF">ATO12_17070</name>
</gene>
<evidence type="ECO:0000313" key="1">
    <source>
        <dbReference type="EMBL" id="EZH73647.1"/>
    </source>
</evidence>
<dbReference type="RefSeq" id="WP_034242382.1">
    <property type="nucleotide sequence ID" value="NZ_AQRA01000005.1"/>
</dbReference>
<name>A0A023BUE0_9FLAO</name>